<feature type="signal peptide" evidence="1">
    <location>
        <begin position="1"/>
        <end position="19"/>
    </location>
</feature>
<evidence type="ECO:0000313" key="2">
    <source>
        <dbReference type="EMBL" id="SFH85118.1"/>
    </source>
</evidence>
<dbReference type="Pfam" id="PF10976">
    <property type="entry name" value="DUF2790"/>
    <property type="match status" value="1"/>
</dbReference>
<evidence type="ECO:0000256" key="1">
    <source>
        <dbReference type="SAM" id="SignalP"/>
    </source>
</evidence>
<evidence type="ECO:0000313" key="3">
    <source>
        <dbReference type="Proteomes" id="UP000243606"/>
    </source>
</evidence>
<dbReference type="OrthoDB" id="6903763at2"/>
<feature type="chain" id="PRO_5017428828" description="DUF2790 domain-containing protein" evidence="1">
    <location>
        <begin position="20"/>
        <end position="83"/>
    </location>
</feature>
<protein>
    <recommendedName>
        <fullName evidence="4">DUF2790 domain-containing protein</fullName>
    </recommendedName>
</protein>
<proteinExistence type="predicted"/>
<gene>
    <name evidence="2" type="ORF">SAMN05216206_0481</name>
</gene>
<keyword evidence="3" id="KW-1185">Reference proteome</keyword>
<dbReference type="Proteomes" id="UP000243606">
    <property type="component" value="Unassembled WGS sequence"/>
</dbReference>
<dbReference type="Gene3D" id="2.30.140.50">
    <property type="entry name" value="Protein of unknown function DUF2790"/>
    <property type="match status" value="1"/>
</dbReference>
<dbReference type="AlphaFoldDB" id="A0A1I3DEY2"/>
<dbReference type="InterPro" id="IPR021245">
    <property type="entry name" value="DUF2790"/>
</dbReference>
<sequence length="83" mass="8800">MNKILLLGLLLAVSLPAYAEEPVAPAPAVAYTYGMHLDIAKVIRISSAADTCGPAPAEMTYRDSRGDLHVLQYSLYGTGCSES</sequence>
<organism evidence="2 3">
    <name type="scientific">Pseudomonas guineae</name>
    <dbReference type="NCBI Taxonomy" id="425504"/>
    <lineage>
        <taxon>Bacteria</taxon>
        <taxon>Pseudomonadati</taxon>
        <taxon>Pseudomonadota</taxon>
        <taxon>Gammaproteobacteria</taxon>
        <taxon>Pseudomonadales</taxon>
        <taxon>Pseudomonadaceae</taxon>
        <taxon>Pseudomonas</taxon>
    </lineage>
</organism>
<reference evidence="3" key="1">
    <citation type="submission" date="2016-10" db="EMBL/GenBank/DDBJ databases">
        <authorList>
            <person name="Varghese N."/>
            <person name="Submissions S."/>
        </authorList>
    </citation>
    <scope>NUCLEOTIDE SEQUENCE [LARGE SCALE GENOMIC DNA]</scope>
    <source>
        <strain evidence="3">LMG 24016</strain>
    </source>
</reference>
<accession>A0A1I3DEY2</accession>
<evidence type="ECO:0008006" key="4">
    <source>
        <dbReference type="Google" id="ProtNLM"/>
    </source>
</evidence>
<keyword evidence="1" id="KW-0732">Signal</keyword>
<dbReference type="STRING" id="425504.SAMN05216206_0481"/>
<dbReference type="RefSeq" id="WP_090239088.1">
    <property type="nucleotide sequence ID" value="NZ_CAXBNE010000043.1"/>
</dbReference>
<name>A0A1I3DEY2_9PSED</name>
<dbReference type="EMBL" id="FOQL01000001">
    <property type="protein sequence ID" value="SFH85118.1"/>
    <property type="molecule type" value="Genomic_DNA"/>
</dbReference>